<dbReference type="KEGG" id="cyj:Cyan7822_4158"/>
<sequence>MKKNDIRRFIRLNTFSRLTLPIILLSQSILPATALNKNHIKPDETVNCEILIVGGGLAGVASAYESLLAGRTVCLTEITDWVGGQITSQGTSALDEGEKQRSLNYFPRGYQILRSGIERLYGQLNPGNCWVSHSCFIPKDAQQILFQELQWAARQGNGQLKWFPSTVVKELEISADGDQINGVMAIQHTPKPGQPPINSFPLSKIYQDAYRYEDSPQLSKKVIHFVPKTPLRKGPADWYVIEATETGEVIALADVPYRLGLDPRSALNPSSPTDTSNPYCTQGFTYTFAMEQTKTPVFQEEPPFYAKYKAYYGYDPNPSKANFDYVFTYRRIWNPTPGKLMQFGGVKFTEPMPGDISMQNWEWGNDYRPGTSLDNLIYSRQQLQETGQLKSGNWMGGLRQETLRKGEEHALGYYYWLVEGTTDSQLGDGVKKPYPNHILLKGLDSPMGTLHGLSKYPYIREARRIIGRFSGDYPDGFAINELDISAKDYFNIHYRDAIPMSMYYDVWRQVTRLEIFTKGVQPISQMQYTRRTSATPFADGVGITQYSMDFHPCMANSPPEAPGNREREDVRWGYAPTYPAQIPLRAMIPQKIDNLLVAGKTIATSHIAAAAFRVQSFEWAVGAAAGTTADFALKKGIFPYQLVEDNSEHSSDLLELRQKLENNGNPTHFPEYELGRK</sequence>
<dbReference type="STRING" id="497965.Cyan7822_4158"/>
<evidence type="ECO:0000313" key="2">
    <source>
        <dbReference type="Proteomes" id="UP000008206"/>
    </source>
</evidence>
<dbReference type="GO" id="GO:0009435">
    <property type="term" value="P:NAD+ biosynthetic process"/>
    <property type="evidence" value="ECO:0007669"/>
    <property type="project" value="InterPro"/>
</dbReference>
<organism evidence="1 2">
    <name type="scientific">Gloeothece verrucosa (strain PCC 7822)</name>
    <name type="common">Cyanothece sp. (strain PCC 7822)</name>
    <dbReference type="NCBI Taxonomy" id="497965"/>
    <lineage>
        <taxon>Bacteria</taxon>
        <taxon>Bacillati</taxon>
        <taxon>Cyanobacteriota</taxon>
        <taxon>Cyanophyceae</taxon>
        <taxon>Oscillatoriophycideae</taxon>
        <taxon>Chroococcales</taxon>
        <taxon>Aphanothecaceae</taxon>
        <taxon>Gloeothece</taxon>
        <taxon>Gloeothece verrucosa</taxon>
    </lineage>
</organism>
<dbReference type="GO" id="GO:0008734">
    <property type="term" value="F:L-aspartate oxidase activity"/>
    <property type="evidence" value="ECO:0007669"/>
    <property type="project" value="InterPro"/>
</dbReference>
<evidence type="ECO:0000313" key="1">
    <source>
        <dbReference type="EMBL" id="ADN16076.1"/>
    </source>
</evidence>
<dbReference type="InterPro" id="IPR036188">
    <property type="entry name" value="FAD/NAD-bd_sf"/>
</dbReference>
<dbReference type="Proteomes" id="UP000008206">
    <property type="component" value="Chromosome"/>
</dbReference>
<dbReference type="SUPFAM" id="SSF51905">
    <property type="entry name" value="FAD/NAD(P)-binding domain"/>
    <property type="match status" value="1"/>
</dbReference>
<dbReference type="PANTHER" id="PTHR42716:SF1">
    <property type="entry name" value="SLL0471 PROTEIN"/>
    <property type="match status" value="1"/>
</dbReference>
<dbReference type="PANTHER" id="PTHR42716">
    <property type="entry name" value="L-ASPARTATE OXIDASE"/>
    <property type="match status" value="1"/>
</dbReference>
<reference evidence="2" key="1">
    <citation type="journal article" date="2011" name="MBio">
        <title>Novel metabolic attributes of the genus Cyanothece, comprising a group of unicellular nitrogen-fixing Cyanobacteria.</title>
        <authorList>
            <person name="Bandyopadhyay A."/>
            <person name="Elvitigala T."/>
            <person name="Welsh E."/>
            <person name="Stockel J."/>
            <person name="Liberton M."/>
            <person name="Min H."/>
            <person name="Sherman L.A."/>
            <person name="Pakrasi H.B."/>
        </authorList>
    </citation>
    <scope>NUCLEOTIDE SEQUENCE [LARGE SCALE GENOMIC DNA]</scope>
    <source>
        <strain evidence="2">PCC 7822</strain>
    </source>
</reference>
<name>E0U7Y9_GLOV7</name>
<dbReference type="Gene3D" id="3.50.50.60">
    <property type="entry name" value="FAD/NAD(P)-binding domain"/>
    <property type="match status" value="1"/>
</dbReference>
<dbReference type="AlphaFoldDB" id="E0U7Y9"/>
<protein>
    <submittedName>
        <fullName evidence="1">FAD dependent oxidoreductase</fullName>
    </submittedName>
</protein>
<gene>
    <name evidence="1" type="ordered locus">Cyan7822_4158</name>
</gene>
<keyword evidence="2" id="KW-1185">Reference proteome</keyword>
<accession>E0U7Y9</accession>
<dbReference type="EMBL" id="CP002198">
    <property type="protein sequence ID" value="ADN16076.1"/>
    <property type="molecule type" value="Genomic_DNA"/>
</dbReference>
<dbReference type="eggNOG" id="COG0665">
    <property type="taxonomic scope" value="Bacteria"/>
</dbReference>
<dbReference type="OrthoDB" id="615715at2"/>
<dbReference type="HOGENOM" id="CLU_028023_0_0_3"/>
<proteinExistence type="predicted"/>
<dbReference type="RefSeq" id="WP_013324142.1">
    <property type="nucleotide sequence ID" value="NC_014501.1"/>
</dbReference>
<dbReference type="InterPro" id="IPR005288">
    <property type="entry name" value="NadB"/>
</dbReference>
<dbReference type="Pfam" id="PF12831">
    <property type="entry name" value="FAD_oxidored"/>
    <property type="match status" value="3"/>
</dbReference>